<sequence>MKKSVLVLFILLVASLSLGSLSLGLINAAAKTESLSNTPLSGFVGIDVLGIDLRYDLGPLSFGVATPFLMFTLSEDTGVKTSFVIPGVAWLGYAGLKLDMGVFYFRGDIGHTFAFGEQLQLGFSPLRLGVGMNIIPNYYIEFNTAVILQKFSETVGKIYDFKIGYRF</sequence>
<name>A0A101HPY7_9BACT</name>
<evidence type="ECO:0008006" key="3">
    <source>
        <dbReference type="Google" id="ProtNLM"/>
    </source>
</evidence>
<proteinExistence type="predicted"/>
<accession>A0A101HPY7</accession>
<protein>
    <recommendedName>
        <fullName evidence="3">Outer membrane protein beta-barrel domain-containing protein</fullName>
    </recommendedName>
</protein>
<comment type="caution">
    <text evidence="1">The sequence shown here is derived from an EMBL/GenBank/DDBJ whole genome shotgun (WGS) entry which is preliminary data.</text>
</comment>
<evidence type="ECO:0000313" key="1">
    <source>
        <dbReference type="EMBL" id="KUK80608.1"/>
    </source>
</evidence>
<evidence type="ECO:0000313" key="2">
    <source>
        <dbReference type="Proteomes" id="UP000054092"/>
    </source>
</evidence>
<reference evidence="2" key="1">
    <citation type="journal article" date="2015" name="MBio">
        <title>Genome-Resolved Metagenomic Analysis Reveals Roles for Candidate Phyla and Other Microbial Community Members in Biogeochemical Transformations in Oil Reservoirs.</title>
        <authorList>
            <person name="Hu P."/>
            <person name="Tom L."/>
            <person name="Singh A."/>
            <person name="Thomas B.C."/>
            <person name="Baker B.J."/>
            <person name="Piceno Y.M."/>
            <person name="Andersen G.L."/>
            <person name="Banfield J.F."/>
        </authorList>
    </citation>
    <scope>NUCLEOTIDE SEQUENCE [LARGE SCALE GENOMIC DNA]</scope>
</reference>
<dbReference type="AlphaFoldDB" id="A0A101HPY7"/>
<dbReference type="PATRIC" id="fig|1184387.3.peg.1266"/>
<organism evidence="1 2">
    <name type="scientific">Mesotoga prima</name>
    <dbReference type="NCBI Taxonomy" id="1184387"/>
    <lineage>
        <taxon>Bacteria</taxon>
        <taxon>Thermotogati</taxon>
        <taxon>Thermotogota</taxon>
        <taxon>Thermotogae</taxon>
        <taxon>Kosmotogales</taxon>
        <taxon>Kosmotogaceae</taxon>
        <taxon>Mesotoga</taxon>
    </lineage>
</organism>
<dbReference type="Proteomes" id="UP000054092">
    <property type="component" value="Unassembled WGS sequence"/>
</dbReference>
<dbReference type="EMBL" id="LGGP01000132">
    <property type="protein sequence ID" value="KUK80608.1"/>
    <property type="molecule type" value="Genomic_DNA"/>
</dbReference>
<gene>
    <name evidence="1" type="ORF">XD94_0873</name>
</gene>